<name>A0A915DSN8_9BILA</name>
<dbReference type="Gene3D" id="2.40.70.10">
    <property type="entry name" value="Acid Proteases"/>
    <property type="match status" value="1"/>
</dbReference>
<proteinExistence type="predicted"/>
<dbReference type="AlphaFoldDB" id="A0A915DSN8"/>
<protein>
    <submittedName>
        <fullName evidence="2">Uncharacterized protein</fullName>
    </submittedName>
</protein>
<accession>A0A915DSN8</accession>
<dbReference type="WBParaSite" id="jg22455">
    <property type="protein sequence ID" value="jg22455"/>
    <property type="gene ID" value="jg22455"/>
</dbReference>
<evidence type="ECO:0000313" key="1">
    <source>
        <dbReference type="Proteomes" id="UP000887574"/>
    </source>
</evidence>
<organism evidence="1 2">
    <name type="scientific">Ditylenchus dipsaci</name>
    <dbReference type="NCBI Taxonomy" id="166011"/>
    <lineage>
        <taxon>Eukaryota</taxon>
        <taxon>Metazoa</taxon>
        <taxon>Ecdysozoa</taxon>
        <taxon>Nematoda</taxon>
        <taxon>Chromadorea</taxon>
        <taxon>Rhabditida</taxon>
        <taxon>Tylenchina</taxon>
        <taxon>Tylenchomorpha</taxon>
        <taxon>Sphaerularioidea</taxon>
        <taxon>Anguinidae</taxon>
        <taxon>Anguininae</taxon>
        <taxon>Ditylenchus</taxon>
    </lineage>
</organism>
<keyword evidence="1" id="KW-1185">Reference proteome</keyword>
<evidence type="ECO:0000313" key="2">
    <source>
        <dbReference type="WBParaSite" id="jg22455"/>
    </source>
</evidence>
<dbReference type="InterPro" id="IPR021109">
    <property type="entry name" value="Peptidase_aspartic_dom_sf"/>
</dbReference>
<reference evidence="2" key="1">
    <citation type="submission" date="2022-11" db="UniProtKB">
        <authorList>
            <consortium name="WormBaseParasite"/>
        </authorList>
    </citation>
    <scope>IDENTIFICATION</scope>
</reference>
<sequence>MLLCTKSSYFSAKKHRAEHAKHLFNIKLAELYADDNLDQGPGLRCMAAGLIKAEQISTYDLAATISVGTPPQRSFNVMLDLQSLSQDDVFGYVGSDYLQFGQLTINASFALLQSVTWNMLTYPIDGELGLSWFENPNNISFINQIVDQLDEPIISLQSDRSLIYNNGTAHVTIGELDIKNCEDNWMFAPCNPELYSYERF</sequence>
<dbReference type="SUPFAM" id="SSF50630">
    <property type="entry name" value="Acid proteases"/>
    <property type="match status" value="1"/>
</dbReference>
<dbReference type="Proteomes" id="UP000887574">
    <property type="component" value="Unplaced"/>
</dbReference>